<keyword evidence="3" id="KW-1185">Reference proteome</keyword>
<comment type="caution">
    <text evidence="2">The sequence shown here is derived from an EMBL/GenBank/DDBJ whole genome shotgun (WGS) entry which is preliminary data.</text>
</comment>
<evidence type="ECO:0000259" key="1">
    <source>
        <dbReference type="Pfam" id="PF00882"/>
    </source>
</evidence>
<dbReference type="OrthoDB" id="9810528at2"/>
<reference evidence="2 3" key="1">
    <citation type="submission" date="2018-05" db="EMBL/GenBank/DDBJ databases">
        <title>The Hungate 1000. A catalogue of reference genomes from the rumen microbiome.</title>
        <authorList>
            <person name="Kelly W."/>
        </authorList>
    </citation>
    <scope>NUCLEOTIDE SEQUENCE [LARGE SCALE GENOMIC DNA]</scope>
    <source>
        <strain evidence="2 3">NLAE-zl-C242</strain>
    </source>
</reference>
<dbReference type="Proteomes" id="UP000245845">
    <property type="component" value="Unassembled WGS sequence"/>
</dbReference>
<gene>
    <name evidence="2" type="ORF">A8806_106176</name>
</gene>
<dbReference type="RefSeq" id="WP_109731286.1">
    <property type="nucleotide sequence ID" value="NZ_BAAACK010000026.1"/>
</dbReference>
<feature type="domain" description="Phospholipase C/D" evidence="1">
    <location>
        <begin position="7"/>
        <end position="141"/>
    </location>
</feature>
<dbReference type="InterPro" id="IPR029002">
    <property type="entry name" value="PLPC/GPLD1"/>
</dbReference>
<name>A0A2Y9BDB4_9FIRM</name>
<dbReference type="AlphaFoldDB" id="A0A2Y9BDB4"/>
<proteinExistence type="predicted"/>
<sequence>MPTTYAHYKFGKDVISALPRPLETSVENNRALFDIGLHGPDILFYYKALSENPVSAQGYALHDKMADEFFKNAVDVIEKSENPAAARAYMYGFICHFALDSECHKYIEKMIQVSGISHFELEMEFDRYLLTEDHINPLTYLGTKHIHPDMENAKVIAPFFDGLEAETVKKALSSMITFHKLLMAPTKGRRKVLFTAMKAARCYDSKHGMVMSEEPNPACAEYCLLLKKLYAGAVPLAAGLIIQYQKTLFQKAELPGRFHETFGAGDNWESLPL</sequence>
<accession>A0A2Y9BDB4</accession>
<protein>
    <submittedName>
        <fullName evidence="2">Zinc dependent phospholipase C</fullName>
    </submittedName>
</protein>
<evidence type="ECO:0000313" key="3">
    <source>
        <dbReference type="Proteomes" id="UP000245845"/>
    </source>
</evidence>
<dbReference type="Pfam" id="PF00882">
    <property type="entry name" value="Zn_dep_PLPC"/>
    <property type="match status" value="1"/>
</dbReference>
<dbReference type="EMBL" id="QGDL01000006">
    <property type="protein sequence ID" value="PWJ29439.1"/>
    <property type="molecule type" value="Genomic_DNA"/>
</dbReference>
<organism evidence="2 3">
    <name type="scientific">Faecalicatena orotica</name>
    <dbReference type="NCBI Taxonomy" id="1544"/>
    <lineage>
        <taxon>Bacteria</taxon>
        <taxon>Bacillati</taxon>
        <taxon>Bacillota</taxon>
        <taxon>Clostridia</taxon>
        <taxon>Lachnospirales</taxon>
        <taxon>Lachnospiraceae</taxon>
        <taxon>Faecalicatena</taxon>
    </lineage>
</organism>
<evidence type="ECO:0000313" key="2">
    <source>
        <dbReference type="EMBL" id="PWJ29439.1"/>
    </source>
</evidence>